<organism evidence="2 3">
    <name type="scientific">Nocardia cerradoensis</name>
    <dbReference type="NCBI Taxonomy" id="85688"/>
    <lineage>
        <taxon>Bacteria</taxon>
        <taxon>Bacillati</taxon>
        <taxon>Actinomycetota</taxon>
        <taxon>Actinomycetes</taxon>
        <taxon>Mycobacteriales</taxon>
        <taxon>Nocardiaceae</taxon>
        <taxon>Nocardia</taxon>
    </lineage>
</organism>
<proteinExistence type="predicted"/>
<dbReference type="InterPro" id="IPR024747">
    <property type="entry name" value="Pyridox_Oxase-rel"/>
</dbReference>
<comment type="caution">
    <text evidence="2">The sequence shown here is derived from an EMBL/GenBank/DDBJ whole genome shotgun (WGS) entry which is preliminary data.</text>
</comment>
<evidence type="ECO:0008006" key="4">
    <source>
        <dbReference type="Google" id="ProtNLM"/>
    </source>
</evidence>
<dbReference type="InterPro" id="IPR012349">
    <property type="entry name" value="Split_barrel_FMN-bd"/>
</dbReference>
<dbReference type="Proteomes" id="UP000215506">
    <property type="component" value="Unassembled WGS sequence"/>
</dbReference>
<dbReference type="EMBL" id="NGAF01000017">
    <property type="protein sequence ID" value="OXR41727.1"/>
    <property type="molecule type" value="Genomic_DNA"/>
</dbReference>
<dbReference type="RefSeq" id="WP_094027339.1">
    <property type="nucleotide sequence ID" value="NZ_NGAF01000017.1"/>
</dbReference>
<evidence type="ECO:0000256" key="1">
    <source>
        <dbReference type="SAM" id="MobiDB-lite"/>
    </source>
</evidence>
<dbReference type="SUPFAM" id="SSF50475">
    <property type="entry name" value="FMN-binding split barrel"/>
    <property type="match status" value="1"/>
</dbReference>
<reference evidence="2 3" key="1">
    <citation type="submission" date="2017-07" db="EMBL/GenBank/DDBJ databases">
        <title>First draft Genome Sequence of Nocardia cerradoensis isolated from human infection.</title>
        <authorList>
            <person name="Carrasco G."/>
        </authorList>
    </citation>
    <scope>NUCLEOTIDE SEQUENCE [LARGE SCALE GENOMIC DNA]</scope>
    <source>
        <strain evidence="2 3">CNM20130759</strain>
    </source>
</reference>
<dbReference type="PANTHER" id="PTHR34071">
    <property type="entry name" value="5-NITROIMIDAZOLE ANTIBIOTICS RESISTANCE PROTEIN, NIMA-FAMILY-RELATED PROTEIN-RELATED"/>
    <property type="match status" value="1"/>
</dbReference>
<evidence type="ECO:0000313" key="2">
    <source>
        <dbReference type="EMBL" id="OXR41727.1"/>
    </source>
</evidence>
<evidence type="ECO:0000313" key="3">
    <source>
        <dbReference type="Proteomes" id="UP000215506"/>
    </source>
</evidence>
<dbReference type="Pfam" id="PF12900">
    <property type="entry name" value="Pyridox_ox_2"/>
    <property type="match status" value="1"/>
</dbReference>
<protein>
    <recommendedName>
        <fullName evidence="4">Pyridoxamine 5'-phosphate oxidase putative domain-containing protein</fullName>
    </recommendedName>
</protein>
<keyword evidence="3" id="KW-1185">Reference proteome</keyword>
<sequence>MSATPVPRPALSPTRRSTVTRYRDRAATDRAALDDVLDAGLICHIGVLLHGAPVVLPTIYGRVNDTLYLHGSTGAGNMRAALTGEISVAVTLVDAIVYARAAMHFSMNYRSAVIHGRPVEVTDPEERLRALRAIVEHSAPGAWDTVRAPDKKELAATLVLALDLTEASVKTRTGDPSDDPADLNSDAWAGLLPVRYAFGTPIPAPDLVRPVAVPDHVVARIRTGEFAETEGAISPRR</sequence>
<dbReference type="PANTHER" id="PTHR34071:SF2">
    <property type="entry name" value="FLAVIN-NUCLEOTIDE-BINDING PROTEIN"/>
    <property type="match status" value="1"/>
</dbReference>
<gene>
    <name evidence="2" type="ORF">B7C42_06069</name>
</gene>
<dbReference type="AlphaFoldDB" id="A0A231GYP1"/>
<feature type="compositionally biased region" description="Pro residues" evidence="1">
    <location>
        <begin position="1"/>
        <end position="10"/>
    </location>
</feature>
<dbReference type="Gene3D" id="2.30.110.10">
    <property type="entry name" value="Electron Transport, Fmn-binding Protein, Chain A"/>
    <property type="match status" value="1"/>
</dbReference>
<name>A0A231GYP1_9NOCA</name>
<feature type="region of interest" description="Disordered" evidence="1">
    <location>
        <begin position="1"/>
        <end position="22"/>
    </location>
</feature>
<accession>A0A231GYP1</accession>